<sequence length="303" mass="33844">MGDFTFSSDFWSWWVIVLTVGNILGCWWLIVWTMKKRAGEAASGDVTHHTWDETLQEYNNPLPRWWLWLFYITLVFAVIYLVLYPGLGKFRGVLGWTGEVRYEKEMAQAEAKYGPIFANYAEQEIPALAADEEAVRTGRRLFLNYCATCHGSDARGFPGFPNLTDDAWLFGGDPASIKTSILNGRGGQGLMMAWEGQLGEQGVDEVTEYVLQINGREVNTELARKGQQHYQQMCVSCHGIEGKGNQALGAPDLTDAAWLYGGSPGTIRESIAKGRNGRMPAHKDFLGEDKVHLLAAYVYSLSN</sequence>
<dbReference type="Gene3D" id="6.10.280.130">
    <property type="match status" value="1"/>
</dbReference>
<accession>A0A1Z4VNI5</accession>
<keyword evidence="15 19" id="KW-0560">Oxidoreductase</keyword>
<dbReference type="KEGG" id="ttc:FOKN1_0390"/>
<dbReference type="GO" id="GO:0046872">
    <property type="term" value="F:metal ion binding"/>
    <property type="evidence" value="ECO:0007669"/>
    <property type="project" value="UniProtKB-KW"/>
</dbReference>
<comment type="similarity">
    <text evidence="3 19">Belongs to the CcoP / FixP family.</text>
</comment>
<dbReference type="Proteomes" id="UP000218765">
    <property type="component" value="Chromosome"/>
</dbReference>
<feature type="transmembrane region" description="Helical" evidence="22">
    <location>
        <begin position="65"/>
        <end position="84"/>
    </location>
</feature>
<evidence type="ECO:0000259" key="23">
    <source>
        <dbReference type="PROSITE" id="PS51007"/>
    </source>
</evidence>
<evidence type="ECO:0000256" key="4">
    <source>
        <dbReference type="ARBA" id="ARBA00022448"/>
    </source>
</evidence>
<feature type="binding site" description="covalent" evidence="21">
    <location>
        <position position="237"/>
    </location>
    <ligand>
        <name>heme c</name>
        <dbReference type="ChEBI" id="CHEBI:61717"/>
        <label>2</label>
    </ligand>
</feature>
<dbReference type="PANTHER" id="PTHR33751:SF1">
    <property type="entry name" value="CBB3-TYPE CYTOCHROME C OXIDASE SUBUNIT FIXP"/>
    <property type="match status" value="1"/>
</dbReference>
<dbReference type="Pfam" id="PF14715">
    <property type="entry name" value="FixP_N"/>
    <property type="match status" value="1"/>
</dbReference>
<dbReference type="PIRSF" id="PIRSF000006">
    <property type="entry name" value="Cbb3-Cox_fixP"/>
    <property type="match status" value="1"/>
</dbReference>
<evidence type="ECO:0000256" key="19">
    <source>
        <dbReference type="PIRNR" id="PIRNR000006"/>
    </source>
</evidence>
<dbReference type="AlphaFoldDB" id="A0A1Z4VNI5"/>
<dbReference type="EMBL" id="AP018052">
    <property type="protein sequence ID" value="BAZ92794.1"/>
    <property type="molecule type" value="Genomic_DNA"/>
</dbReference>
<keyword evidence="12 19" id="KW-0375">Hydrogen ion transport</keyword>
<dbReference type="GO" id="GO:0005886">
    <property type="term" value="C:plasma membrane"/>
    <property type="evidence" value="ECO:0007669"/>
    <property type="project" value="UniProtKB-SubCell"/>
</dbReference>
<comment type="subunit">
    <text evidence="19">Component of the cbb3-type cytochrome c oxidase.</text>
</comment>
<dbReference type="InterPro" id="IPR038414">
    <property type="entry name" value="CcoP_N_sf"/>
</dbReference>
<dbReference type="PROSITE" id="PS51007">
    <property type="entry name" value="CYTC"/>
    <property type="match status" value="2"/>
</dbReference>
<feature type="domain" description="Cytochrome c" evidence="23">
    <location>
        <begin position="133"/>
        <end position="214"/>
    </location>
</feature>
<evidence type="ECO:0000256" key="13">
    <source>
        <dbReference type="ARBA" id="ARBA00022982"/>
    </source>
</evidence>
<keyword evidence="10 19" id="KW-0479">Metal-binding</keyword>
<organism evidence="24 25">
    <name type="scientific">Thiohalobacter thiocyanaticus</name>
    <dbReference type="NCBI Taxonomy" id="585455"/>
    <lineage>
        <taxon>Bacteria</taxon>
        <taxon>Pseudomonadati</taxon>
        <taxon>Pseudomonadota</taxon>
        <taxon>Gammaproteobacteria</taxon>
        <taxon>Thiohalobacterales</taxon>
        <taxon>Thiohalobacteraceae</taxon>
        <taxon>Thiohalobacter</taxon>
    </lineage>
</organism>
<evidence type="ECO:0000256" key="15">
    <source>
        <dbReference type="ARBA" id="ARBA00023002"/>
    </source>
</evidence>
<evidence type="ECO:0000256" key="16">
    <source>
        <dbReference type="ARBA" id="ARBA00023004"/>
    </source>
</evidence>
<keyword evidence="8 19" id="KW-0679">Respiratory chain</keyword>
<feature type="binding site" description="axial binding residue" evidence="20">
    <location>
        <position position="279"/>
    </location>
    <ligand>
        <name>heme c</name>
        <dbReference type="ChEBI" id="CHEBI:61717"/>
        <label>1</label>
    </ligand>
    <ligandPart>
        <name>Fe</name>
        <dbReference type="ChEBI" id="CHEBI:18248"/>
    </ligandPart>
</feature>
<dbReference type="SUPFAM" id="SSF46626">
    <property type="entry name" value="Cytochrome c"/>
    <property type="match status" value="2"/>
</dbReference>
<dbReference type="RefSeq" id="WP_096364195.1">
    <property type="nucleotide sequence ID" value="NZ_AP018052.1"/>
</dbReference>
<protein>
    <recommendedName>
        <fullName evidence="19">Cbb3-type cytochrome c oxidase subunit</fullName>
    </recommendedName>
</protein>
<keyword evidence="13 19" id="KW-0249">Electron transport</keyword>
<dbReference type="GO" id="GO:0020037">
    <property type="term" value="F:heme binding"/>
    <property type="evidence" value="ECO:0007669"/>
    <property type="project" value="InterPro"/>
</dbReference>
<dbReference type="OrthoDB" id="9811281at2"/>
<keyword evidence="9 22" id="KW-0812">Transmembrane</keyword>
<keyword evidence="11" id="KW-0677">Repeat</keyword>
<feature type="binding site" description="axial binding residue" evidence="20">
    <location>
        <position position="238"/>
    </location>
    <ligand>
        <name>heme c</name>
        <dbReference type="ChEBI" id="CHEBI:61717"/>
        <label>2</label>
    </ligand>
    <ligandPart>
        <name>Fe</name>
        <dbReference type="ChEBI" id="CHEBI:18248"/>
    </ligandPart>
</feature>
<evidence type="ECO:0000256" key="7">
    <source>
        <dbReference type="ARBA" id="ARBA00022617"/>
    </source>
</evidence>
<evidence type="ECO:0000256" key="21">
    <source>
        <dbReference type="PIRSR" id="PIRSR000006-2"/>
    </source>
</evidence>
<feature type="binding site" description="axial binding residue" evidence="20">
    <location>
        <position position="191"/>
    </location>
    <ligand>
        <name>heme c</name>
        <dbReference type="ChEBI" id="CHEBI:61717"/>
        <label>2</label>
    </ligand>
    <ligandPart>
        <name>Fe</name>
        <dbReference type="ChEBI" id="CHEBI:18248"/>
    </ligandPart>
</feature>
<evidence type="ECO:0000313" key="24">
    <source>
        <dbReference type="EMBL" id="BAZ92794.1"/>
    </source>
</evidence>
<evidence type="ECO:0000256" key="22">
    <source>
        <dbReference type="SAM" id="Phobius"/>
    </source>
</evidence>
<keyword evidence="7 19" id="KW-0349">Heme</keyword>
<feature type="binding site" description="covalent" evidence="21">
    <location>
        <position position="234"/>
    </location>
    <ligand>
        <name>heme c</name>
        <dbReference type="ChEBI" id="CHEBI:61717"/>
        <label>2</label>
    </ligand>
</feature>
<evidence type="ECO:0000256" key="5">
    <source>
        <dbReference type="ARBA" id="ARBA00022475"/>
    </source>
</evidence>
<evidence type="ECO:0000256" key="14">
    <source>
        <dbReference type="ARBA" id="ARBA00022989"/>
    </source>
</evidence>
<proteinExistence type="inferred from homology"/>
<dbReference type="Pfam" id="PF13442">
    <property type="entry name" value="Cytochrome_CBB3"/>
    <property type="match status" value="2"/>
</dbReference>
<evidence type="ECO:0000256" key="11">
    <source>
        <dbReference type="ARBA" id="ARBA00022737"/>
    </source>
</evidence>
<dbReference type="GO" id="GO:0016491">
    <property type="term" value="F:oxidoreductase activity"/>
    <property type="evidence" value="ECO:0007669"/>
    <property type="project" value="UniProtKB-KW"/>
</dbReference>
<dbReference type="Gene3D" id="1.10.760.10">
    <property type="entry name" value="Cytochrome c-like domain"/>
    <property type="match status" value="2"/>
</dbReference>
<keyword evidence="17 19" id="KW-0406">Ion transport</keyword>
<keyword evidence="14 22" id="KW-1133">Transmembrane helix</keyword>
<dbReference type="NCBIfam" id="TIGR00782">
    <property type="entry name" value="ccoP"/>
    <property type="match status" value="1"/>
</dbReference>
<comment type="function">
    <text evidence="19">C-type cytochrome. Part of the cbb3-type cytochrome c oxidase complex.</text>
</comment>
<keyword evidence="25" id="KW-1185">Reference proteome</keyword>
<comment type="subcellular location">
    <subcellularLocation>
        <location evidence="1 19">Cell inner membrane</location>
    </subcellularLocation>
</comment>
<evidence type="ECO:0000256" key="2">
    <source>
        <dbReference type="ARBA" id="ARBA00004673"/>
    </source>
</evidence>
<evidence type="ECO:0000256" key="12">
    <source>
        <dbReference type="ARBA" id="ARBA00022781"/>
    </source>
</evidence>
<evidence type="ECO:0000256" key="9">
    <source>
        <dbReference type="ARBA" id="ARBA00022692"/>
    </source>
</evidence>
<evidence type="ECO:0000313" key="25">
    <source>
        <dbReference type="Proteomes" id="UP000218765"/>
    </source>
</evidence>
<gene>
    <name evidence="24" type="ORF">FOKN1_0390</name>
</gene>
<feature type="domain" description="Cytochrome c" evidence="23">
    <location>
        <begin position="221"/>
        <end position="302"/>
    </location>
</feature>
<evidence type="ECO:0000256" key="18">
    <source>
        <dbReference type="ARBA" id="ARBA00023136"/>
    </source>
</evidence>
<dbReference type="UniPathway" id="UPA00705"/>
<keyword evidence="4 19" id="KW-0813">Transport</keyword>
<evidence type="ECO:0000256" key="6">
    <source>
        <dbReference type="ARBA" id="ARBA00022519"/>
    </source>
</evidence>
<dbReference type="InterPro" id="IPR004678">
    <property type="entry name" value="Cyt_c_oxidase_cbb3_su3"/>
</dbReference>
<keyword evidence="6 19" id="KW-0997">Cell inner membrane</keyword>
<feature type="binding site" description="covalent" evidence="21">
    <location>
        <position position="149"/>
    </location>
    <ligand>
        <name>heme c</name>
        <dbReference type="ChEBI" id="CHEBI:61717"/>
        <label>1</label>
    </ligand>
</feature>
<dbReference type="GO" id="GO:0009055">
    <property type="term" value="F:electron transfer activity"/>
    <property type="evidence" value="ECO:0007669"/>
    <property type="project" value="InterPro"/>
</dbReference>
<evidence type="ECO:0000256" key="3">
    <source>
        <dbReference type="ARBA" id="ARBA00006113"/>
    </source>
</evidence>
<comment type="pathway">
    <text evidence="2 19">Energy metabolism; oxidative phosphorylation.</text>
</comment>
<dbReference type="InterPro" id="IPR050597">
    <property type="entry name" value="Cytochrome_c_Oxidase_Subunit"/>
</dbReference>
<dbReference type="GO" id="GO:1902600">
    <property type="term" value="P:proton transmembrane transport"/>
    <property type="evidence" value="ECO:0007669"/>
    <property type="project" value="UniProtKB-KW"/>
</dbReference>
<keyword evidence="16 19" id="KW-0408">Iron</keyword>
<keyword evidence="18 19" id="KW-0472">Membrane</keyword>
<name>A0A1Z4VNI5_9GAMM</name>
<feature type="binding site" description="axial binding residue" evidence="20">
    <location>
        <position position="150"/>
    </location>
    <ligand>
        <name>heme c</name>
        <dbReference type="ChEBI" id="CHEBI:61717"/>
        <label>1</label>
    </ligand>
    <ligandPart>
        <name>Fe</name>
        <dbReference type="ChEBI" id="CHEBI:18248"/>
    </ligandPart>
</feature>
<keyword evidence="5 19" id="KW-1003">Cell membrane</keyword>
<evidence type="ECO:0000256" key="17">
    <source>
        <dbReference type="ARBA" id="ARBA00023065"/>
    </source>
</evidence>
<reference evidence="24 25" key="1">
    <citation type="submission" date="2017-05" db="EMBL/GenBank/DDBJ databases">
        <title>Thiocyanate degradation by Thiohalobacter thiocyanaticus FOKN1.</title>
        <authorList>
            <person name="Oshiki M."/>
            <person name="Fukushima T."/>
            <person name="Kawano S."/>
            <person name="Nakagawa J."/>
        </authorList>
    </citation>
    <scope>NUCLEOTIDE SEQUENCE [LARGE SCALE GENOMIC DNA]</scope>
    <source>
        <strain evidence="24 25">FOKN1</strain>
    </source>
</reference>
<dbReference type="GO" id="GO:0006119">
    <property type="term" value="P:oxidative phosphorylation"/>
    <property type="evidence" value="ECO:0007669"/>
    <property type="project" value="UniProtKB-UniPathway"/>
</dbReference>
<evidence type="ECO:0000256" key="20">
    <source>
        <dbReference type="PIRSR" id="PIRSR000006-1"/>
    </source>
</evidence>
<feature type="transmembrane region" description="Helical" evidence="22">
    <location>
        <begin position="12"/>
        <end position="30"/>
    </location>
</feature>
<evidence type="ECO:0000256" key="8">
    <source>
        <dbReference type="ARBA" id="ARBA00022660"/>
    </source>
</evidence>
<dbReference type="InterPro" id="IPR036909">
    <property type="entry name" value="Cyt_c-like_dom_sf"/>
</dbReference>
<dbReference type="PANTHER" id="PTHR33751">
    <property type="entry name" value="CBB3-TYPE CYTOCHROME C OXIDASE SUBUNIT FIXP"/>
    <property type="match status" value="1"/>
</dbReference>
<dbReference type="InterPro" id="IPR009056">
    <property type="entry name" value="Cyt_c-like_dom"/>
</dbReference>
<feature type="binding site" description="covalent" evidence="21">
    <location>
        <position position="146"/>
    </location>
    <ligand>
        <name>heme c</name>
        <dbReference type="ChEBI" id="CHEBI:61717"/>
        <label>1</label>
    </ligand>
</feature>
<evidence type="ECO:0000256" key="1">
    <source>
        <dbReference type="ARBA" id="ARBA00004533"/>
    </source>
</evidence>
<comment type="cofactor">
    <cofactor evidence="19 21">
        <name>heme c</name>
        <dbReference type="ChEBI" id="CHEBI:61717"/>
    </cofactor>
    <text evidence="19 21">Binds 2 heme C groups per subunit.</text>
</comment>
<dbReference type="InterPro" id="IPR032858">
    <property type="entry name" value="CcoP_N"/>
</dbReference>
<evidence type="ECO:0000256" key="10">
    <source>
        <dbReference type="ARBA" id="ARBA00022723"/>
    </source>
</evidence>